<evidence type="ECO:0000313" key="3">
    <source>
        <dbReference type="Proteomes" id="UP000765509"/>
    </source>
</evidence>
<feature type="region of interest" description="Disordered" evidence="1">
    <location>
        <begin position="46"/>
        <end position="77"/>
    </location>
</feature>
<reference evidence="2" key="1">
    <citation type="submission" date="2021-03" db="EMBL/GenBank/DDBJ databases">
        <title>Draft genome sequence of rust myrtle Austropuccinia psidii MF-1, a brazilian biotype.</title>
        <authorList>
            <person name="Quecine M.C."/>
            <person name="Pachon D.M.R."/>
            <person name="Bonatelli M.L."/>
            <person name="Correr F.H."/>
            <person name="Franceschini L.M."/>
            <person name="Leite T.F."/>
            <person name="Margarido G.R.A."/>
            <person name="Almeida C.A."/>
            <person name="Ferrarezi J.A."/>
            <person name="Labate C.A."/>
        </authorList>
    </citation>
    <scope>NUCLEOTIDE SEQUENCE</scope>
    <source>
        <strain evidence="2">MF-1</strain>
    </source>
</reference>
<proteinExistence type="predicted"/>
<feature type="compositionally biased region" description="Polar residues" evidence="1">
    <location>
        <begin position="10"/>
        <end position="28"/>
    </location>
</feature>
<evidence type="ECO:0000256" key="1">
    <source>
        <dbReference type="SAM" id="MobiDB-lite"/>
    </source>
</evidence>
<feature type="region of interest" description="Disordered" evidence="1">
    <location>
        <begin position="271"/>
        <end position="298"/>
    </location>
</feature>
<organism evidence="2 3">
    <name type="scientific">Austropuccinia psidii MF-1</name>
    <dbReference type="NCBI Taxonomy" id="1389203"/>
    <lineage>
        <taxon>Eukaryota</taxon>
        <taxon>Fungi</taxon>
        <taxon>Dikarya</taxon>
        <taxon>Basidiomycota</taxon>
        <taxon>Pucciniomycotina</taxon>
        <taxon>Pucciniomycetes</taxon>
        <taxon>Pucciniales</taxon>
        <taxon>Sphaerophragmiaceae</taxon>
        <taxon>Austropuccinia</taxon>
    </lineage>
</organism>
<keyword evidence="3" id="KW-1185">Reference proteome</keyword>
<feature type="region of interest" description="Disordered" evidence="1">
    <location>
        <begin position="10"/>
        <end position="31"/>
    </location>
</feature>
<sequence length="316" mass="34199">MFPQLRNYLNNLLSSQPDTLPSPKSTESALLREPVRTVNAIQVVRQPASLSSPQARVHDSRDGTLSGPPPQTPDSPWIIERVTDIEPEPEAGTSTGSLALLAPAGTEGDIVAGSSQQPLSTADFSELSFRRRGLSSVSQNISTGRHSDESFQCAGLPLSRASDQAFNGEALGSPLRSRKESINTPNLPTSNSFRRNFNRRASLQTTCPMPSSRHSKRSVDLSSVRFSEESFQCAGLASSRASVGSSTCKSVSSRAGSQKMEKIPWFTPLTKLKSDTSSSSQENVEETPKAPSVCKSRRNKNILNLKIDTSKLKNRP</sequence>
<dbReference type="Proteomes" id="UP000765509">
    <property type="component" value="Unassembled WGS sequence"/>
</dbReference>
<gene>
    <name evidence="2" type="ORF">O181_026174</name>
</gene>
<feature type="compositionally biased region" description="Low complexity" evidence="1">
    <location>
        <begin position="271"/>
        <end position="280"/>
    </location>
</feature>
<dbReference type="AlphaFoldDB" id="A0A9Q3H1D2"/>
<accession>A0A9Q3H1D2</accession>
<protein>
    <submittedName>
        <fullName evidence="2">Uncharacterized protein</fullName>
    </submittedName>
</protein>
<evidence type="ECO:0000313" key="2">
    <source>
        <dbReference type="EMBL" id="MBW0486459.1"/>
    </source>
</evidence>
<name>A0A9Q3H1D2_9BASI</name>
<dbReference type="EMBL" id="AVOT02008663">
    <property type="protein sequence ID" value="MBW0486459.1"/>
    <property type="molecule type" value="Genomic_DNA"/>
</dbReference>
<comment type="caution">
    <text evidence="2">The sequence shown here is derived from an EMBL/GenBank/DDBJ whole genome shotgun (WGS) entry which is preliminary data.</text>
</comment>